<evidence type="ECO:0000256" key="2">
    <source>
        <dbReference type="ARBA" id="ARBA00023295"/>
    </source>
</evidence>
<sequence length="301" mass="33272">MSTIGFIISDQQGIHRITSPPHANYSCSVQTRVHVGIDMVMVPYNSWELIDDLTFQVKNIIPMSRIDNALKRILRLKFQVGLFENPLADTSLDDQLRSKEHRELAREAVRKSLVLLKNSASANELALLLPKKAPRILVAGSHAVNLGYQCGGWTIQWYGLSGNNLIEARLWLVDRGINNEMTNNLAKLIGTTILTAIKDTIDPKTEVYAETFGDSQNLTTANSSYDTIQNVCRALKCIVVVIFSRPEAIEPSLAQMDVLMAAWLPGTKGQGLTVSLMFCLAITVLQGNFPGLSSRLSISFL</sequence>
<dbReference type="Proteomes" id="UP001153076">
    <property type="component" value="Unassembled WGS sequence"/>
</dbReference>
<evidence type="ECO:0000256" key="1">
    <source>
        <dbReference type="ARBA" id="ARBA00022801"/>
    </source>
</evidence>
<dbReference type="GO" id="GO:0008422">
    <property type="term" value="F:beta-glucosidase activity"/>
    <property type="evidence" value="ECO:0007669"/>
    <property type="project" value="UniProtKB-EC"/>
</dbReference>
<evidence type="ECO:0000313" key="5">
    <source>
        <dbReference type="EMBL" id="KAJ8425233.1"/>
    </source>
</evidence>
<dbReference type="Gene3D" id="3.40.50.1700">
    <property type="entry name" value="Glycoside hydrolase family 3 C-terminal domain"/>
    <property type="match status" value="1"/>
</dbReference>
<dbReference type="PANTHER" id="PTHR30620">
    <property type="entry name" value="PERIPLASMIC BETA-GLUCOSIDASE-RELATED"/>
    <property type="match status" value="1"/>
</dbReference>
<feature type="domain" description="Glycoside hydrolase family 3 C-terminal" evidence="4">
    <location>
        <begin position="113"/>
        <end position="277"/>
    </location>
</feature>
<dbReference type="InterPro" id="IPR051915">
    <property type="entry name" value="Cellulose_Degrad_GH3"/>
</dbReference>
<keyword evidence="2" id="KW-0326">Glycosidase</keyword>
<feature type="domain" description="Glycoside hydrolase family 3 N-terminal" evidence="3">
    <location>
        <begin position="5"/>
        <end position="76"/>
    </location>
</feature>
<dbReference type="SUPFAM" id="SSF51445">
    <property type="entry name" value="(Trans)glycosidases"/>
    <property type="match status" value="1"/>
</dbReference>
<keyword evidence="1" id="KW-0378">Hydrolase</keyword>
<dbReference type="Pfam" id="PF00933">
    <property type="entry name" value="Glyco_hydro_3"/>
    <property type="match status" value="1"/>
</dbReference>
<dbReference type="GO" id="GO:0009251">
    <property type="term" value="P:glucan catabolic process"/>
    <property type="evidence" value="ECO:0007669"/>
    <property type="project" value="TreeGrafter"/>
</dbReference>
<dbReference type="InterPro" id="IPR017853">
    <property type="entry name" value="GH"/>
</dbReference>
<evidence type="ECO:0000259" key="3">
    <source>
        <dbReference type="Pfam" id="PF00933"/>
    </source>
</evidence>
<dbReference type="PANTHER" id="PTHR30620:SF91">
    <property type="entry name" value="BETA-GLUCOSIDASE"/>
    <property type="match status" value="1"/>
</dbReference>
<dbReference type="Pfam" id="PF01915">
    <property type="entry name" value="Glyco_hydro_3_C"/>
    <property type="match status" value="1"/>
</dbReference>
<accession>A0A9Q1GSB5</accession>
<evidence type="ECO:0000259" key="4">
    <source>
        <dbReference type="Pfam" id="PF01915"/>
    </source>
</evidence>
<dbReference type="SUPFAM" id="SSF52279">
    <property type="entry name" value="Beta-D-glucan exohydrolase, C-terminal domain"/>
    <property type="match status" value="1"/>
</dbReference>
<dbReference type="AlphaFoldDB" id="A0A9Q1GSB5"/>
<dbReference type="OrthoDB" id="47059at2759"/>
<name>A0A9Q1GSB5_9CARY</name>
<comment type="caution">
    <text evidence="5">The sequence shown here is derived from an EMBL/GenBank/DDBJ whole genome shotgun (WGS) entry which is preliminary data.</text>
</comment>
<keyword evidence="6" id="KW-1185">Reference proteome</keyword>
<gene>
    <name evidence="5" type="ORF">Cgig2_019122</name>
</gene>
<organism evidence="5 6">
    <name type="scientific">Carnegiea gigantea</name>
    <dbReference type="NCBI Taxonomy" id="171969"/>
    <lineage>
        <taxon>Eukaryota</taxon>
        <taxon>Viridiplantae</taxon>
        <taxon>Streptophyta</taxon>
        <taxon>Embryophyta</taxon>
        <taxon>Tracheophyta</taxon>
        <taxon>Spermatophyta</taxon>
        <taxon>Magnoliopsida</taxon>
        <taxon>eudicotyledons</taxon>
        <taxon>Gunneridae</taxon>
        <taxon>Pentapetalae</taxon>
        <taxon>Caryophyllales</taxon>
        <taxon>Cactineae</taxon>
        <taxon>Cactaceae</taxon>
        <taxon>Cactoideae</taxon>
        <taxon>Echinocereeae</taxon>
        <taxon>Carnegiea</taxon>
    </lineage>
</organism>
<reference evidence="5" key="1">
    <citation type="submission" date="2022-04" db="EMBL/GenBank/DDBJ databases">
        <title>Carnegiea gigantea Genome sequencing and assembly v2.</title>
        <authorList>
            <person name="Copetti D."/>
            <person name="Sanderson M.J."/>
            <person name="Burquez A."/>
            <person name="Wojciechowski M.F."/>
        </authorList>
    </citation>
    <scope>NUCLEOTIDE SEQUENCE</scope>
    <source>
        <strain evidence="5">SGP5-SGP5p</strain>
        <tissue evidence="5">Aerial part</tissue>
    </source>
</reference>
<dbReference type="EMBL" id="JAKOGI010001513">
    <property type="protein sequence ID" value="KAJ8425233.1"/>
    <property type="molecule type" value="Genomic_DNA"/>
</dbReference>
<proteinExistence type="predicted"/>
<evidence type="ECO:0000313" key="6">
    <source>
        <dbReference type="Proteomes" id="UP001153076"/>
    </source>
</evidence>
<protein>
    <submittedName>
        <fullName evidence="5">Uncharacterized protein</fullName>
    </submittedName>
</protein>
<dbReference type="InterPro" id="IPR002772">
    <property type="entry name" value="Glyco_hydro_3_C"/>
</dbReference>
<dbReference type="InterPro" id="IPR001764">
    <property type="entry name" value="Glyco_hydro_3_N"/>
</dbReference>
<dbReference type="Gene3D" id="3.20.20.300">
    <property type="entry name" value="Glycoside hydrolase, family 3, N-terminal domain"/>
    <property type="match status" value="1"/>
</dbReference>
<dbReference type="InterPro" id="IPR036881">
    <property type="entry name" value="Glyco_hydro_3_C_sf"/>
</dbReference>
<dbReference type="InterPro" id="IPR036962">
    <property type="entry name" value="Glyco_hydro_3_N_sf"/>
</dbReference>